<dbReference type="PANTHER" id="PTHR30146">
    <property type="entry name" value="LACI-RELATED TRANSCRIPTIONAL REPRESSOR"/>
    <property type="match status" value="1"/>
</dbReference>
<dbReference type="GO" id="GO:0000976">
    <property type="term" value="F:transcription cis-regulatory region binding"/>
    <property type="evidence" value="ECO:0007669"/>
    <property type="project" value="TreeGrafter"/>
</dbReference>
<dbReference type="InterPro" id="IPR025997">
    <property type="entry name" value="SBP_2_dom"/>
</dbReference>
<evidence type="ECO:0000313" key="7">
    <source>
        <dbReference type="EMBL" id="RGE89897.1"/>
    </source>
</evidence>
<dbReference type="InterPro" id="IPR028082">
    <property type="entry name" value="Peripla_BP_I"/>
</dbReference>
<dbReference type="PROSITE" id="PS50943">
    <property type="entry name" value="HTH_CROC1"/>
    <property type="match status" value="1"/>
</dbReference>
<evidence type="ECO:0000256" key="4">
    <source>
        <dbReference type="ARBA" id="ARBA00023163"/>
    </source>
</evidence>
<comment type="caution">
    <text evidence="7">The sequence shown here is derived from an EMBL/GenBank/DDBJ whole genome shotgun (WGS) entry which is preliminary data.</text>
</comment>
<dbReference type="Pfam" id="PF13377">
    <property type="entry name" value="Peripla_BP_3"/>
    <property type="match status" value="1"/>
</dbReference>
<dbReference type="PROSITE" id="PS50932">
    <property type="entry name" value="HTH_LACI_2"/>
    <property type="match status" value="1"/>
</dbReference>
<accession>A0A3E3K5C4</accession>
<dbReference type="AlphaFoldDB" id="A0A3E3K5C4"/>
<dbReference type="InterPro" id="IPR010982">
    <property type="entry name" value="Lambda_DNA-bd_dom_sf"/>
</dbReference>
<protein>
    <submittedName>
        <fullName evidence="7">LacI family DNA-binding transcriptional regulator</fullName>
    </submittedName>
</protein>
<evidence type="ECO:0000259" key="5">
    <source>
        <dbReference type="PROSITE" id="PS50932"/>
    </source>
</evidence>
<dbReference type="CDD" id="cd01392">
    <property type="entry name" value="HTH_LacI"/>
    <property type="match status" value="1"/>
</dbReference>
<dbReference type="EMBL" id="QVLX01000001">
    <property type="protein sequence ID" value="RGE89897.1"/>
    <property type="molecule type" value="Genomic_DNA"/>
</dbReference>
<evidence type="ECO:0000259" key="6">
    <source>
        <dbReference type="PROSITE" id="PS50943"/>
    </source>
</evidence>
<name>A0A3E3K5C4_9FIRM</name>
<evidence type="ECO:0000256" key="2">
    <source>
        <dbReference type="ARBA" id="ARBA00023015"/>
    </source>
</evidence>
<keyword evidence="8" id="KW-1185">Reference proteome</keyword>
<dbReference type="InterPro" id="IPR000843">
    <property type="entry name" value="HTH_LacI"/>
</dbReference>
<dbReference type="SMART" id="SM00354">
    <property type="entry name" value="HTH_LACI"/>
    <property type="match status" value="1"/>
</dbReference>
<reference evidence="7 8" key="1">
    <citation type="submission" date="2018-08" db="EMBL/GenBank/DDBJ databases">
        <title>A genome reference for cultivated species of the human gut microbiota.</title>
        <authorList>
            <person name="Zou Y."/>
            <person name="Xue W."/>
            <person name="Luo G."/>
        </authorList>
    </citation>
    <scope>NUCLEOTIDE SEQUENCE [LARGE SCALE GENOMIC DNA]</scope>
    <source>
        <strain evidence="7 8">AF37-2AT</strain>
    </source>
</reference>
<dbReference type="SUPFAM" id="SSF47413">
    <property type="entry name" value="lambda repressor-like DNA-binding domains"/>
    <property type="match status" value="1"/>
</dbReference>
<dbReference type="CDD" id="cd06267">
    <property type="entry name" value="PBP1_LacI_sugar_binding-like"/>
    <property type="match status" value="1"/>
</dbReference>
<evidence type="ECO:0000256" key="3">
    <source>
        <dbReference type="ARBA" id="ARBA00023125"/>
    </source>
</evidence>
<proteinExistence type="predicted"/>
<keyword evidence="3 7" id="KW-0238">DNA-binding</keyword>
<dbReference type="OrthoDB" id="369222at2"/>
<keyword evidence="1" id="KW-0678">Repressor</keyword>
<keyword evidence="2" id="KW-0805">Transcription regulation</keyword>
<dbReference type="Pfam" id="PF13407">
    <property type="entry name" value="Peripla_BP_4"/>
    <property type="match status" value="1"/>
</dbReference>
<dbReference type="SUPFAM" id="SSF53822">
    <property type="entry name" value="Periplasmic binding protein-like I"/>
    <property type="match status" value="2"/>
</dbReference>
<gene>
    <name evidence="7" type="ORF">DW016_01070</name>
</gene>
<feature type="domain" description="HTH lacI-type" evidence="5">
    <location>
        <begin position="3"/>
        <end position="47"/>
    </location>
</feature>
<dbReference type="Pfam" id="PF00356">
    <property type="entry name" value="LacI"/>
    <property type="match status" value="1"/>
</dbReference>
<dbReference type="Gene3D" id="1.10.260.40">
    <property type="entry name" value="lambda repressor-like DNA-binding domains"/>
    <property type="match status" value="1"/>
</dbReference>
<evidence type="ECO:0000313" key="8">
    <source>
        <dbReference type="Proteomes" id="UP000261080"/>
    </source>
</evidence>
<dbReference type="Gene3D" id="3.40.50.2300">
    <property type="match status" value="4"/>
</dbReference>
<dbReference type="CDD" id="cd06316">
    <property type="entry name" value="PBP1_ABC_sugar_binding-like"/>
    <property type="match status" value="1"/>
</dbReference>
<dbReference type="InterPro" id="IPR001387">
    <property type="entry name" value="Cro/C1-type_HTH"/>
</dbReference>
<dbReference type="Proteomes" id="UP000261080">
    <property type="component" value="Unassembled WGS sequence"/>
</dbReference>
<dbReference type="GO" id="GO:0003700">
    <property type="term" value="F:DNA-binding transcription factor activity"/>
    <property type="evidence" value="ECO:0007669"/>
    <property type="project" value="TreeGrafter"/>
</dbReference>
<dbReference type="InterPro" id="IPR046335">
    <property type="entry name" value="LacI/GalR-like_sensor"/>
</dbReference>
<dbReference type="GeneID" id="97192869"/>
<dbReference type="PRINTS" id="PR00036">
    <property type="entry name" value="HTHLACI"/>
</dbReference>
<keyword evidence="4" id="KW-0804">Transcription</keyword>
<dbReference type="RefSeq" id="WP_053768925.1">
    <property type="nucleotide sequence ID" value="NZ_CAUAFM010000047.1"/>
</dbReference>
<organism evidence="7 8">
    <name type="scientific">Sellimonas intestinalis</name>
    <dbReference type="NCBI Taxonomy" id="1653434"/>
    <lineage>
        <taxon>Bacteria</taxon>
        <taxon>Bacillati</taxon>
        <taxon>Bacillota</taxon>
        <taxon>Clostridia</taxon>
        <taxon>Lachnospirales</taxon>
        <taxon>Lachnospiraceae</taxon>
        <taxon>Sellimonas</taxon>
    </lineage>
</organism>
<feature type="domain" description="HTH cro/C1-type" evidence="6">
    <location>
        <begin position="4"/>
        <end position="40"/>
    </location>
</feature>
<dbReference type="PROSITE" id="PS00356">
    <property type="entry name" value="HTH_LACI_1"/>
    <property type="match status" value="1"/>
</dbReference>
<sequence>MGATIKEVAKEAGVSIATVSHVINGTRYVSPELIKKVENAMHETGYTEKYRKKKEEWKTGTKTVVAVVVPEAGGTLYIRLVRDISESLLKKGYLTAVYYSNYDTELEKNILLRLCGDRNIAGIILIPCTADRKNYEKVLAREIPLVFLERKVEGEDDCVLSDNEQAVYKAVKHLIKSGHEKIAVLLGRMESSTVKERLEGYRKAMVESGLEFDTRNILTVMRNEEYGEKIKCFYRDRRPSAIVSGSNHLTLKLLRVMQEMGLCCPEDISVVGFGDEEWCELLTPPLTTIKQDVEGMAEAAVLKITDKIEKRKCSFGRMRIPAKLFIRKSTQMIGRGPFGEKAFSPDDITFTEEEKEKIREGDFKVAISFHYGGTAWKTLHENGIRETLEKFGITVVAVTDAHFDPYLQVTQLEGISMQRPDAVIAIPCDDTITAPVFKKLSKKAKLIFMSNVPTGFEAKDYITCVSVNERENGRIAASLMGEYFKGRHHVKAGFIKHGAAFYGTYLRDMVATQVICENYPNIEIVAVSNFLNIDDAYRICRDMMKTHPDIEALYICWDRPALQAIRALKELGREDVAIFTYDLDEEIGEYLVQEKMVKGMGTQRPYEQGVAVALATAKALLGNTQYKYVGVSPYTVQKNNFVRAWKEIMHEPVPKKLINFFDK</sequence>
<evidence type="ECO:0000256" key="1">
    <source>
        <dbReference type="ARBA" id="ARBA00022491"/>
    </source>
</evidence>
<dbReference type="PANTHER" id="PTHR30146:SF148">
    <property type="entry name" value="HTH-TYPE TRANSCRIPTIONAL REPRESSOR PURR-RELATED"/>
    <property type="match status" value="1"/>
</dbReference>